<dbReference type="SUPFAM" id="SSF47616">
    <property type="entry name" value="GST C-terminal domain-like"/>
    <property type="match status" value="1"/>
</dbReference>
<dbReference type="Pfam" id="PF13410">
    <property type="entry name" value="GST_C_2"/>
    <property type="match status" value="1"/>
</dbReference>
<dbReference type="PANTHER" id="PTHR43968:SF6">
    <property type="entry name" value="GLUTATHIONE S-TRANSFERASE OMEGA"/>
    <property type="match status" value="1"/>
</dbReference>
<feature type="domain" description="GST C-terminal" evidence="1">
    <location>
        <begin position="1"/>
        <end position="74"/>
    </location>
</feature>
<dbReference type="InterPro" id="IPR036282">
    <property type="entry name" value="Glutathione-S-Trfase_C_sf"/>
</dbReference>
<keyword evidence="3" id="KW-1185">Reference proteome</keyword>
<organism evidence="2 3">
    <name type="scientific">Prorocentrum cordatum</name>
    <dbReference type="NCBI Taxonomy" id="2364126"/>
    <lineage>
        <taxon>Eukaryota</taxon>
        <taxon>Sar</taxon>
        <taxon>Alveolata</taxon>
        <taxon>Dinophyceae</taxon>
        <taxon>Prorocentrales</taxon>
        <taxon>Prorocentraceae</taxon>
        <taxon>Prorocentrum</taxon>
    </lineage>
</organism>
<sequence length="101" mass="11289">MAPEAEGPFFLGDDFTMADIALAPWWQRMCTVLRAYRKFDPSNCPRLQAWFEAVEARPSFQRTVVDPERLIEVFADCADLEESTKFKRGSAGASGCGRPGP</sequence>
<dbReference type="Gene3D" id="1.20.1050.10">
    <property type="match status" value="1"/>
</dbReference>
<proteinExistence type="predicted"/>
<dbReference type="PROSITE" id="PS50405">
    <property type="entry name" value="GST_CTER"/>
    <property type="match status" value="1"/>
</dbReference>
<name>A0ABN9XYL8_9DINO</name>
<accession>A0ABN9XYL8</accession>
<reference evidence="2" key="1">
    <citation type="submission" date="2023-10" db="EMBL/GenBank/DDBJ databases">
        <authorList>
            <person name="Chen Y."/>
            <person name="Shah S."/>
            <person name="Dougan E. K."/>
            <person name="Thang M."/>
            <person name="Chan C."/>
        </authorList>
    </citation>
    <scope>NUCLEOTIDE SEQUENCE [LARGE SCALE GENOMIC DNA]</scope>
</reference>
<dbReference type="InterPro" id="IPR010987">
    <property type="entry name" value="Glutathione-S-Trfase_C-like"/>
</dbReference>
<comment type="caution">
    <text evidence="2">The sequence shown here is derived from an EMBL/GenBank/DDBJ whole genome shotgun (WGS) entry which is preliminary data.</text>
</comment>
<dbReference type="EMBL" id="CAUYUJ010021427">
    <property type="protein sequence ID" value="CAK0904620.1"/>
    <property type="molecule type" value="Genomic_DNA"/>
</dbReference>
<dbReference type="PANTHER" id="PTHR43968">
    <property type="match status" value="1"/>
</dbReference>
<evidence type="ECO:0000313" key="2">
    <source>
        <dbReference type="EMBL" id="CAK0904620.1"/>
    </source>
</evidence>
<dbReference type="Proteomes" id="UP001189429">
    <property type="component" value="Unassembled WGS sequence"/>
</dbReference>
<dbReference type="InterPro" id="IPR050983">
    <property type="entry name" value="GST_Omega/HSP26"/>
</dbReference>
<gene>
    <name evidence="2" type="ORF">PCOR1329_LOCUS80574</name>
</gene>
<protein>
    <recommendedName>
        <fullName evidence="1">GST C-terminal domain-containing protein</fullName>
    </recommendedName>
</protein>
<evidence type="ECO:0000313" key="3">
    <source>
        <dbReference type="Proteomes" id="UP001189429"/>
    </source>
</evidence>
<evidence type="ECO:0000259" key="1">
    <source>
        <dbReference type="PROSITE" id="PS50405"/>
    </source>
</evidence>